<keyword evidence="6" id="KW-1185">Reference proteome</keyword>
<proteinExistence type="predicted"/>
<evidence type="ECO:0000259" key="4">
    <source>
        <dbReference type="PROSITE" id="PS50097"/>
    </source>
</evidence>
<dbReference type="SUPFAM" id="SSF46689">
    <property type="entry name" value="Homeodomain-like"/>
    <property type="match status" value="1"/>
</dbReference>
<name>A0A9P0CYI3_9CUCU</name>
<evidence type="ECO:0000313" key="6">
    <source>
        <dbReference type="Proteomes" id="UP001153636"/>
    </source>
</evidence>
<sequence length="494" mass="55397">MLPQQYCLRWRYHHSNLQTMFSQLLEREAFCDVTLACEGRTIKAHKIVLSACSTYFETILSQYEEKDPILIMKDVKYVDIKCLVEFMYKGEINVEHCHLATLLKTAEELRIKGLAEVSWRDEEQSSNTDANSNGVQTAIPQVQTVMPNSPTPSTKKKRGRPPIDDYDQTFTTPKIMTVSGATQDDAYSNDAMSSSEHDLNIWDEDQSANEGAENTETEEPPLKVKKESNDDEDAVLDEQSNTSFSANDTKDKSLLNLQLKGAGTNAANANVTTSGNQSFLTPALEKEWPDVIKMNDYLNTGRRQQFWEEPFTKRVMDAIKTKNLEMKVAAELLGVSYGTLYGRYRDSYGCLKHPYRVRDFWTEQGPTDVLLKLKRKEITLFRAAEQLNVTPQTLSNYLISMSQLDTSDMNSSRQSNAGESYDDSDDEADSILPDTPSNNTNVFKSLVHTSSPSGTSSSLANCPDITIVKKEKLDGVGKVNNNSDHSESSSDQGK</sequence>
<dbReference type="InterPro" id="IPR009057">
    <property type="entry name" value="Homeodomain-like_sf"/>
</dbReference>
<dbReference type="OrthoDB" id="6365358at2759"/>
<feature type="compositionally biased region" description="Acidic residues" evidence="3">
    <location>
        <begin position="208"/>
        <end position="219"/>
    </location>
</feature>
<feature type="compositionally biased region" description="Basic and acidic residues" evidence="3">
    <location>
        <begin position="484"/>
        <end position="494"/>
    </location>
</feature>
<feature type="region of interest" description="Disordered" evidence="3">
    <location>
        <begin position="208"/>
        <end position="249"/>
    </location>
</feature>
<dbReference type="EMBL" id="OV651815">
    <property type="protein sequence ID" value="CAH1108803.1"/>
    <property type="molecule type" value="Genomic_DNA"/>
</dbReference>
<feature type="region of interest" description="Disordered" evidence="3">
    <location>
        <begin position="118"/>
        <end position="195"/>
    </location>
</feature>
<keyword evidence="2" id="KW-0539">Nucleus</keyword>
<feature type="domain" description="BTB" evidence="4">
    <location>
        <begin position="31"/>
        <end position="96"/>
    </location>
</feature>
<evidence type="ECO:0000256" key="1">
    <source>
        <dbReference type="ARBA" id="ARBA00004123"/>
    </source>
</evidence>
<dbReference type="InterPro" id="IPR051095">
    <property type="entry name" value="Dros_DevTransReg"/>
</dbReference>
<evidence type="ECO:0000313" key="5">
    <source>
        <dbReference type="EMBL" id="CAH1108803.1"/>
    </source>
</evidence>
<reference evidence="5" key="1">
    <citation type="submission" date="2022-01" db="EMBL/GenBank/DDBJ databases">
        <authorList>
            <person name="King R."/>
        </authorList>
    </citation>
    <scope>NUCLEOTIDE SEQUENCE</scope>
</reference>
<dbReference type="CDD" id="cd18315">
    <property type="entry name" value="BTB_POZ_BAB-like"/>
    <property type="match status" value="1"/>
</dbReference>
<dbReference type="Pfam" id="PF00651">
    <property type="entry name" value="BTB"/>
    <property type="match status" value="1"/>
</dbReference>
<feature type="compositionally biased region" description="Polar residues" evidence="3">
    <location>
        <begin position="405"/>
        <end position="418"/>
    </location>
</feature>
<dbReference type="Gene3D" id="3.30.710.10">
    <property type="entry name" value="Potassium Channel Kv1.1, Chain A"/>
    <property type="match status" value="1"/>
</dbReference>
<dbReference type="GO" id="GO:0006357">
    <property type="term" value="P:regulation of transcription by RNA polymerase II"/>
    <property type="evidence" value="ECO:0007669"/>
    <property type="project" value="TreeGrafter"/>
</dbReference>
<dbReference type="Proteomes" id="UP001153636">
    <property type="component" value="Chromosome 3"/>
</dbReference>
<feature type="compositionally biased region" description="Acidic residues" evidence="3">
    <location>
        <begin position="420"/>
        <end position="429"/>
    </location>
</feature>
<organism evidence="5 6">
    <name type="scientific">Psylliodes chrysocephalus</name>
    <dbReference type="NCBI Taxonomy" id="3402493"/>
    <lineage>
        <taxon>Eukaryota</taxon>
        <taxon>Metazoa</taxon>
        <taxon>Ecdysozoa</taxon>
        <taxon>Arthropoda</taxon>
        <taxon>Hexapoda</taxon>
        <taxon>Insecta</taxon>
        <taxon>Pterygota</taxon>
        <taxon>Neoptera</taxon>
        <taxon>Endopterygota</taxon>
        <taxon>Coleoptera</taxon>
        <taxon>Polyphaga</taxon>
        <taxon>Cucujiformia</taxon>
        <taxon>Chrysomeloidea</taxon>
        <taxon>Chrysomelidae</taxon>
        <taxon>Galerucinae</taxon>
        <taxon>Alticini</taxon>
        <taxon>Psylliodes</taxon>
    </lineage>
</organism>
<dbReference type="PANTHER" id="PTHR23110">
    <property type="entry name" value="BTB DOMAIN TRANSCRIPTION FACTOR"/>
    <property type="match status" value="1"/>
</dbReference>
<evidence type="ECO:0000256" key="2">
    <source>
        <dbReference type="ARBA" id="ARBA00023242"/>
    </source>
</evidence>
<dbReference type="InterPro" id="IPR000210">
    <property type="entry name" value="BTB/POZ_dom"/>
</dbReference>
<feature type="compositionally biased region" description="Polar residues" evidence="3">
    <location>
        <begin position="125"/>
        <end position="153"/>
    </location>
</feature>
<dbReference type="PROSITE" id="PS50097">
    <property type="entry name" value="BTB"/>
    <property type="match status" value="1"/>
</dbReference>
<dbReference type="AlphaFoldDB" id="A0A9P0CYI3"/>
<feature type="compositionally biased region" description="Polar residues" evidence="3">
    <location>
        <begin position="238"/>
        <end position="247"/>
    </location>
</feature>
<evidence type="ECO:0000256" key="3">
    <source>
        <dbReference type="SAM" id="MobiDB-lite"/>
    </source>
</evidence>
<dbReference type="SMART" id="SM00225">
    <property type="entry name" value="BTB"/>
    <property type="match status" value="1"/>
</dbReference>
<feature type="region of interest" description="Disordered" evidence="3">
    <location>
        <begin position="405"/>
        <end position="494"/>
    </location>
</feature>
<dbReference type="InterPro" id="IPR011333">
    <property type="entry name" value="SKP1/BTB/POZ_sf"/>
</dbReference>
<feature type="compositionally biased region" description="Polar residues" evidence="3">
    <location>
        <begin position="168"/>
        <end position="194"/>
    </location>
</feature>
<feature type="compositionally biased region" description="Low complexity" evidence="3">
    <location>
        <begin position="449"/>
        <end position="458"/>
    </location>
</feature>
<protein>
    <recommendedName>
        <fullName evidence="4">BTB domain-containing protein</fullName>
    </recommendedName>
</protein>
<comment type="subcellular location">
    <subcellularLocation>
        <location evidence="1">Nucleus</location>
    </subcellularLocation>
</comment>
<accession>A0A9P0CYI3</accession>
<dbReference type="SUPFAM" id="SSF54695">
    <property type="entry name" value="POZ domain"/>
    <property type="match status" value="1"/>
</dbReference>
<dbReference type="GO" id="GO:0005634">
    <property type="term" value="C:nucleus"/>
    <property type="evidence" value="ECO:0007669"/>
    <property type="project" value="UniProtKB-SubCell"/>
</dbReference>
<gene>
    <name evidence="5" type="ORF">PSYICH_LOCUS9271</name>
</gene>
<dbReference type="PANTHER" id="PTHR23110:SF102">
    <property type="entry name" value="PIPSQUEAK, ISOFORM O"/>
    <property type="match status" value="1"/>
</dbReference>